<sequence>MKVVGYAGSRSAFSKSICLGEKLKTMLREKNIEMELYTARNNVVEECRGCGKCFDEGLCPQDQEDSMEYIRKKILEADLIVLLSPVYLNNVSGAMKTFLDRIGSWVHTLRKRA</sequence>
<dbReference type="GeneID" id="93136770"/>
<evidence type="ECO:0000259" key="3">
    <source>
        <dbReference type="Pfam" id="PF03358"/>
    </source>
</evidence>
<dbReference type="InterPro" id="IPR051796">
    <property type="entry name" value="ISF_SsuE-like"/>
</dbReference>
<evidence type="ECO:0000313" key="7">
    <source>
        <dbReference type="Proteomes" id="UP000261285"/>
    </source>
</evidence>
<dbReference type="AlphaFoldDB" id="A0A3E5GI84"/>
<reference evidence="6 9" key="2">
    <citation type="submission" date="2019-07" db="EMBL/GenBank/DDBJ databases">
        <authorList>
            <person name="Hibberd C M."/>
            <person name="Gehrig L. J."/>
            <person name="Chang H.-W."/>
            <person name="Venkatesh S."/>
        </authorList>
    </citation>
    <scope>NUCLEOTIDE SEQUENCE [LARGE SCALE GENOMIC DNA]</scope>
    <source>
        <strain evidence="6">Dorea_longicatena_SSTS_Bg7063</strain>
    </source>
</reference>
<dbReference type="RefSeq" id="WP_006426624.1">
    <property type="nucleotide sequence ID" value="NZ_CABHNM010000062.1"/>
</dbReference>
<dbReference type="PANTHER" id="PTHR43278:SF4">
    <property type="entry name" value="NAD(P)H-DEPENDENT FMN-CONTAINING OXIDOREDUCTASE YWQN-RELATED"/>
    <property type="match status" value="1"/>
</dbReference>
<dbReference type="PANTHER" id="PTHR43278">
    <property type="entry name" value="NAD(P)H-DEPENDENT FMN-CONTAINING OXIDOREDUCTASE YWQN-RELATED"/>
    <property type="match status" value="1"/>
</dbReference>
<dbReference type="EMBL" id="QSVN01000002">
    <property type="protein sequence ID" value="RGO34622.1"/>
    <property type="molecule type" value="Genomic_DNA"/>
</dbReference>
<dbReference type="GO" id="GO:0016491">
    <property type="term" value="F:oxidoreductase activity"/>
    <property type="evidence" value="ECO:0007669"/>
    <property type="project" value="InterPro"/>
</dbReference>
<evidence type="ECO:0000313" key="6">
    <source>
        <dbReference type="EMBL" id="VUX19455.1"/>
    </source>
</evidence>
<gene>
    <name evidence="6" type="ORF">DLSSTS7063_02622</name>
    <name evidence="5" type="ORF">DW265_00205</name>
    <name evidence="4" type="ORF">DXB16_03815</name>
</gene>
<dbReference type="SUPFAM" id="SSF52218">
    <property type="entry name" value="Flavoproteins"/>
    <property type="match status" value="1"/>
</dbReference>
<organism evidence="4 7">
    <name type="scientific">Dorea longicatena</name>
    <dbReference type="NCBI Taxonomy" id="88431"/>
    <lineage>
        <taxon>Bacteria</taxon>
        <taxon>Bacillati</taxon>
        <taxon>Bacillota</taxon>
        <taxon>Clostridia</taxon>
        <taxon>Lachnospirales</taxon>
        <taxon>Lachnospiraceae</taxon>
        <taxon>Dorea</taxon>
    </lineage>
</organism>
<keyword evidence="1" id="KW-0285">Flavoprotein</keyword>
<dbReference type="InterPro" id="IPR005025">
    <property type="entry name" value="FMN_Rdtase-like_dom"/>
</dbReference>
<feature type="domain" description="NADPH-dependent FMN reductase-like" evidence="3">
    <location>
        <begin position="1"/>
        <end position="103"/>
    </location>
</feature>
<keyword evidence="2" id="KW-0288">FMN</keyword>
<dbReference type="EMBL" id="QRIC01000001">
    <property type="protein sequence ID" value="RHG28700.1"/>
    <property type="molecule type" value="Genomic_DNA"/>
</dbReference>
<reference evidence="7 8" key="1">
    <citation type="submission" date="2018-08" db="EMBL/GenBank/DDBJ databases">
        <title>A genome reference for cultivated species of the human gut microbiota.</title>
        <authorList>
            <person name="Zou Y."/>
            <person name="Xue W."/>
            <person name="Luo G."/>
        </authorList>
    </citation>
    <scope>NUCLEOTIDE SEQUENCE [LARGE SCALE GENOMIC DNA]</scope>
    <source>
        <strain evidence="5 8">AM22-22</strain>
        <strain evidence="4 7">OM02-16</strain>
    </source>
</reference>
<accession>A0A3E5GI84</accession>
<evidence type="ECO:0000256" key="1">
    <source>
        <dbReference type="ARBA" id="ARBA00022630"/>
    </source>
</evidence>
<dbReference type="Proteomes" id="UP000398619">
    <property type="component" value="Unassembled WGS sequence"/>
</dbReference>
<evidence type="ECO:0000313" key="8">
    <source>
        <dbReference type="Proteomes" id="UP000284095"/>
    </source>
</evidence>
<evidence type="ECO:0000313" key="9">
    <source>
        <dbReference type="Proteomes" id="UP000398619"/>
    </source>
</evidence>
<keyword evidence="8" id="KW-1185">Reference proteome</keyword>
<dbReference type="Proteomes" id="UP000261285">
    <property type="component" value="Unassembled WGS sequence"/>
</dbReference>
<protein>
    <submittedName>
        <fullName evidence="4">Flavodoxin family protein</fullName>
    </submittedName>
    <submittedName>
        <fullName evidence="6">Iron-sulfur flavoprotein</fullName>
    </submittedName>
</protein>
<proteinExistence type="predicted"/>
<dbReference type="Proteomes" id="UP000284095">
    <property type="component" value="Unassembled WGS sequence"/>
</dbReference>
<evidence type="ECO:0000256" key="2">
    <source>
        <dbReference type="ARBA" id="ARBA00022643"/>
    </source>
</evidence>
<dbReference type="InterPro" id="IPR029039">
    <property type="entry name" value="Flavoprotein-like_sf"/>
</dbReference>
<dbReference type="Pfam" id="PF03358">
    <property type="entry name" value="FMN_red"/>
    <property type="match status" value="1"/>
</dbReference>
<name>A0A3E5GI84_9FIRM</name>
<dbReference type="Gene3D" id="3.40.50.360">
    <property type="match status" value="1"/>
</dbReference>
<evidence type="ECO:0000313" key="4">
    <source>
        <dbReference type="EMBL" id="RGO34622.1"/>
    </source>
</evidence>
<evidence type="ECO:0000313" key="5">
    <source>
        <dbReference type="EMBL" id="RHG28700.1"/>
    </source>
</evidence>
<dbReference type="EMBL" id="CABHNM010000062">
    <property type="protein sequence ID" value="VUX19455.1"/>
    <property type="molecule type" value="Genomic_DNA"/>
</dbReference>